<feature type="transmembrane region" description="Helical" evidence="9">
    <location>
        <begin position="207"/>
        <end position="228"/>
    </location>
</feature>
<evidence type="ECO:0000256" key="1">
    <source>
        <dbReference type="ARBA" id="ARBA00004651"/>
    </source>
</evidence>
<dbReference type="InterPro" id="IPR003439">
    <property type="entry name" value="ABC_transporter-like_ATP-bd"/>
</dbReference>
<dbReference type="GO" id="GO:0005886">
    <property type="term" value="C:plasma membrane"/>
    <property type="evidence" value="ECO:0007669"/>
    <property type="project" value="UniProtKB-SubCell"/>
</dbReference>
<dbReference type="Pfam" id="PF00664">
    <property type="entry name" value="ABC_membrane"/>
    <property type="match status" value="1"/>
</dbReference>
<feature type="transmembrane region" description="Helical" evidence="9">
    <location>
        <begin position="325"/>
        <end position="347"/>
    </location>
</feature>
<evidence type="ECO:0000313" key="13">
    <source>
        <dbReference type="Proteomes" id="UP000036356"/>
    </source>
</evidence>
<feature type="transmembrane region" description="Helical" evidence="9">
    <location>
        <begin position="102"/>
        <end position="121"/>
    </location>
</feature>
<dbReference type="PROSITE" id="PS50929">
    <property type="entry name" value="ABC_TM1F"/>
    <property type="match status" value="1"/>
</dbReference>
<dbReference type="InterPro" id="IPR003593">
    <property type="entry name" value="AAA+_ATPase"/>
</dbReference>
<evidence type="ECO:0000256" key="5">
    <source>
        <dbReference type="ARBA" id="ARBA00022741"/>
    </source>
</evidence>
<keyword evidence="3" id="KW-1003">Cell membrane</keyword>
<dbReference type="Gene3D" id="3.40.50.300">
    <property type="entry name" value="P-loop containing nucleotide triphosphate hydrolases"/>
    <property type="match status" value="1"/>
</dbReference>
<keyword evidence="2" id="KW-0813">Transport</keyword>
<dbReference type="STRING" id="476652.DEAC_c08780"/>
<dbReference type="GO" id="GO:0016887">
    <property type="term" value="F:ATP hydrolysis activity"/>
    <property type="evidence" value="ECO:0007669"/>
    <property type="project" value="InterPro"/>
</dbReference>
<evidence type="ECO:0000313" key="12">
    <source>
        <dbReference type="EMBL" id="KLU66944.1"/>
    </source>
</evidence>
<dbReference type="InterPro" id="IPR036640">
    <property type="entry name" value="ABC1_TM_sf"/>
</dbReference>
<keyword evidence="13" id="KW-1185">Reference proteome</keyword>
<dbReference type="PROSITE" id="PS50893">
    <property type="entry name" value="ABC_TRANSPORTER_2"/>
    <property type="match status" value="1"/>
</dbReference>
<evidence type="ECO:0000256" key="8">
    <source>
        <dbReference type="ARBA" id="ARBA00023136"/>
    </source>
</evidence>
<dbReference type="PROSITE" id="PS00211">
    <property type="entry name" value="ABC_TRANSPORTER_1"/>
    <property type="match status" value="1"/>
</dbReference>
<evidence type="ECO:0000256" key="7">
    <source>
        <dbReference type="ARBA" id="ARBA00022989"/>
    </source>
</evidence>
<dbReference type="SUPFAM" id="SSF90123">
    <property type="entry name" value="ABC transporter transmembrane region"/>
    <property type="match status" value="1"/>
</dbReference>
<organism evidence="12 13">
    <name type="scientific">Desulfosporosinus acididurans</name>
    <dbReference type="NCBI Taxonomy" id="476652"/>
    <lineage>
        <taxon>Bacteria</taxon>
        <taxon>Bacillati</taxon>
        <taxon>Bacillota</taxon>
        <taxon>Clostridia</taxon>
        <taxon>Eubacteriales</taxon>
        <taxon>Desulfitobacteriaceae</taxon>
        <taxon>Desulfosporosinus</taxon>
    </lineage>
</organism>
<evidence type="ECO:0000256" key="9">
    <source>
        <dbReference type="SAM" id="Phobius"/>
    </source>
</evidence>
<comment type="caution">
    <text evidence="12">The sequence shown here is derived from an EMBL/GenBank/DDBJ whole genome shotgun (WGS) entry which is preliminary data.</text>
</comment>
<feature type="domain" description="ABC transporter" evidence="10">
    <location>
        <begin position="380"/>
        <end position="616"/>
    </location>
</feature>
<dbReference type="PANTHER" id="PTHR43394:SF1">
    <property type="entry name" value="ATP-BINDING CASSETTE SUB-FAMILY B MEMBER 10, MITOCHONDRIAL"/>
    <property type="match status" value="1"/>
</dbReference>
<dbReference type="GO" id="GO:0015421">
    <property type="term" value="F:ABC-type oligopeptide transporter activity"/>
    <property type="evidence" value="ECO:0007669"/>
    <property type="project" value="TreeGrafter"/>
</dbReference>
<dbReference type="InterPro" id="IPR017871">
    <property type="entry name" value="ABC_transporter-like_CS"/>
</dbReference>
<dbReference type="Gene3D" id="1.20.1560.10">
    <property type="entry name" value="ABC transporter type 1, transmembrane domain"/>
    <property type="match status" value="1"/>
</dbReference>
<feature type="transmembrane region" description="Helical" evidence="9">
    <location>
        <begin position="285"/>
        <end position="313"/>
    </location>
</feature>
<keyword evidence="7 9" id="KW-1133">Transmembrane helix</keyword>
<dbReference type="InterPro" id="IPR027417">
    <property type="entry name" value="P-loop_NTPase"/>
</dbReference>
<keyword evidence="8 9" id="KW-0472">Membrane</keyword>
<feature type="transmembrane region" description="Helical" evidence="9">
    <location>
        <begin position="63"/>
        <end position="82"/>
    </location>
</feature>
<evidence type="ECO:0000259" key="10">
    <source>
        <dbReference type="PROSITE" id="PS50893"/>
    </source>
</evidence>
<feature type="transmembrane region" description="Helical" evidence="9">
    <location>
        <begin position="183"/>
        <end position="201"/>
    </location>
</feature>
<keyword evidence="6 12" id="KW-0067">ATP-binding</keyword>
<evidence type="ECO:0000259" key="11">
    <source>
        <dbReference type="PROSITE" id="PS50929"/>
    </source>
</evidence>
<dbReference type="SMART" id="SM00382">
    <property type="entry name" value="AAA"/>
    <property type="match status" value="1"/>
</dbReference>
<keyword evidence="4 9" id="KW-0812">Transmembrane</keyword>
<dbReference type="CDD" id="cd18548">
    <property type="entry name" value="ABC_6TM_Tm287_like"/>
    <property type="match status" value="1"/>
</dbReference>
<evidence type="ECO:0000256" key="6">
    <source>
        <dbReference type="ARBA" id="ARBA00022840"/>
    </source>
</evidence>
<sequence>MGPIIRCLLGQSPPLPRSIPFGIGSEMIVSSGDYHFRAVLTLEKIGNQENMGIYKPYFKKYKLLFFTAVSCVFFEALCDLMQPTIMARIIDEGVKNSQMATVIKFGLLMLLITAIGAFFAGTRSVLASKVSQSFGADLRYDVFAKIIKFSEVSSDKIESGSLITRMTNDISQVTQFINGLMRIFFKAPITCLGSIILAVMLSRQMSLILFLVVMIVAFFIVISMKLSYVRFSKVQYAIDKVNSVVQEYLMGVRLVKAFGRYADEEDKFDSANSDLAAKTLSSQIVIAYFSPLMSLSINLGIALILYIGSILYGHGDIEVGKIAAFISYMTQILASLIMITNIFNVFVRTKASTERINEVLNSEEDFKGSGQTSDHHSGELEFKNVTFAYPSGSGLPTIKNLSFKINSGETLAIIGPTGSGKSTLVWLFLHFYDVLEGAIYFNGRDIKTLNSDSLRENIALAPQKSMLFSGTVFENIAWGNPQASKEEITQAAHAAQADGFIQNMSAQYDSSLGQGGVNLSGGQKQRISIARALVKKAPVLILDDCTSALDAVTEAKVRRAINQAENRRTVIMITQRIGTAMFADKILVLDNGLNVGFGSHQELLQSCKTYQGIFDSQIGGDLKGITHG</sequence>
<protein>
    <submittedName>
        <fullName evidence="12">Putative ABC transporter ATP-binding protein</fullName>
    </submittedName>
</protein>
<dbReference type="PATRIC" id="fig|476652.3.peg.901"/>
<dbReference type="EMBL" id="LDZY01000003">
    <property type="protein sequence ID" value="KLU66944.1"/>
    <property type="molecule type" value="Genomic_DNA"/>
</dbReference>
<dbReference type="FunFam" id="3.40.50.300:FF:000221">
    <property type="entry name" value="Multidrug ABC transporter ATP-binding protein"/>
    <property type="match status" value="1"/>
</dbReference>
<dbReference type="Proteomes" id="UP000036356">
    <property type="component" value="Unassembled WGS sequence"/>
</dbReference>
<dbReference type="InterPro" id="IPR039421">
    <property type="entry name" value="Type_1_exporter"/>
</dbReference>
<reference evidence="12 13" key="1">
    <citation type="submission" date="2015-06" db="EMBL/GenBank/DDBJ databases">
        <title>Draft genome of the moderately acidophilic sulfate reducer Candidatus Desulfosporosinus acididurans strain M1.</title>
        <authorList>
            <person name="Poehlein A."/>
            <person name="Petzsch P."/>
            <person name="Johnson B.D."/>
            <person name="Schloemann M."/>
            <person name="Daniel R."/>
            <person name="Muehling M."/>
        </authorList>
    </citation>
    <scope>NUCLEOTIDE SEQUENCE [LARGE SCALE GENOMIC DNA]</scope>
    <source>
        <strain evidence="12 13">M1</strain>
    </source>
</reference>
<dbReference type="SUPFAM" id="SSF52540">
    <property type="entry name" value="P-loop containing nucleoside triphosphate hydrolases"/>
    <property type="match status" value="1"/>
</dbReference>
<gene>
    <name evidence="12" type="ORF">DEAC_c08780</name>
</gene>
<dbReference type="InterPro" id="IPR011527">
    <property type="entry name" value="ABC1_TM_dom"/>
</dbReference>
<accession>A0A0J1FU10</accession>
<comment type="subcellular location">
    <subcellularLocation>
        <location evidence="1">Cell membrane</location>
        <topology evidence="1">Multi-pass membrane protein</topology>
    </subcellularLocation>
</comment>
<dbReference type="Pfam" id="PF00005">
    <property type="entry name" value="ABC_tran"/>
    <property type="match status" value="1"/>
</dbReference>
<dbReference type="PANTHER" id="PTHR43394">
    <property type="entry name" value="ATP-DEPENDENT PERMEASE MDL1, MITOCHONDRIAL"/>
    <property type="match status" value="1"/>
</dbReference>
<keyword evidence="5" id="KW-0547">Nucleotide-binding</keyword>
<proteinExistence type="predicted"/>
<evidence type="ECO:0000256" key="3">
    <source>
        <dbReference type="ARBA" id="ARBA00022475"/>
    </source>
</evidence>
<evidence type="ECO:0000256" key="2">
    <source>
        <dbReference type="ARBA" id="ARBA00022448"/>
    </source>
</evidence>
<evidence type="ECO:0000256" key="4">
    <source>
        <dbReference type="ARBA" id="ARBA00022692"/>
    </source>
</evidence>
<feature type="domain" description="ABC transmembrane type-1" evidence="11">
    <location>
        <begin position="66"/>
        <end position="348"/>
    </location>
</feature>
<dbReference type="GO" id="GO:0005524">
    <property type="term" value="F:ATP binding"/>
    <property type="evidence" value="ECO:0007669"/>
    <property type="project" value="UniProtKB-KW"/>
</dbReference>
<dbReference type="AlphaFoldDB" id="A0A0J1FU10"/>
<name>A0A0J1FU10_9FIRM</name>